<sequence>QVVVQQPPVSVILASHKTPVNVSPPIPSPSASTPVPVASSTNPPSTNATANGT</sequence>
<feature type="region of interest" description="Disordered" evidence="1">
    <location>
        <begin position="18"/>
        <end position="53"/>
    </location>
</feature>
<feature type="compositionally biased region" description="Polar residues" evidence="1">
    <location>
        <begin position="42"/>
        <end position="53"/>
    </location>
</feature>
<protein>
    <submittedName>
        <fullName evidence="2">Uncharacterized protein</fullName>
    </submittedName>
</protein>
<feature type="non-terminal residue" evidence="2">
    <location>
        <position position="1"/>
    </location>
</feature>
<dbReference type="EMBL" id="CAJOBI010085586">
    <property type="protein sequence ID" value="CAF4517379.1"/>
    <property type="molecule type" value="Genomic_DNA"/>
</dbReference>
<comment type="caution">
    <text evidence="2">The sequence shown here is derived from an EMBL/GenBank/DDBJ whole genome shotgun (WGS) entry which is preliminary data.</text>
</comment>
<dbReference type="AlphaFoldDB" id="A0A8S2XUB0"/>
<evidence type="ECO:0000256" key="1">
    <source>
        <dbReference type="SAM" id="MobiDB-lite"/>
    </source>
</evidence>
<organism evidence="2 3">
    <name type="scientific">Rotaria magnacalcarata</name>
    <dbReference type="NCBI Taxonomy" id="392030"/>
    <lineage>
        <taxon>Eukaryota</taxon>
        <taxon>Metazoa</taxon>
        <taxon>Spiralia</taxon>
        <taxon>Gnathifera</taxon>
        <taxon>Rotifera</taxon>
        <taxon>Eurotatoria</taxon>
        <taxon>Bdelloidea</taxon>
        <taxon>Philodinida</taxon>
        <taxon>Philodinidae</taxon>
        <taxon>Rotaria</taxon>
    </lineage>
</organism>
<name>A0A8S2XUB0_9BILA</name>
<evidence type="ECO:0000313" key="2">
    <source>
        <dbReference type="EMBL" id="CAF4517379.1"/>
    </source>
</evidence>
<feature type="non-terminal residue" evidence="2">
    <location>
        <position position="53"/>
    </location>
</feature>
<dbReference type="Proteomes" id="UP000676336">
    <property type="component" value="Unassembled WGS sequence"/>
</dbReference>
<proteinExistence type="predicted"/>
<reference evidence="2" key="1">
    <citation type="submission" date="2021-02" db="EMBL/GenBank/DDBJ databases">
        <authorList>
            <person name="Nowell W R."/>
        </authorList>
    </citation>
    <scope>NUCLEOTIDE SEQUENCE</scope>
</reference>
<evidence type="ECO:0000313" key="3">
    <source>
        <dbReference type="Proteomes" id="UP000676336"/>
    </source>
</evidence>
<accession>A0A8S2XUB0</accession>
<gene>
    <name evidence="2" type="ORF">SMN809_LOCUS35653</name>
</gene>
<feature type="compositionally biased region" description="Low complexity" evidence="1">
    <location>
        <begin position="29"/>
        <end position="41"/>
    </location>
</feature>